<organism evidence="1">
    <name type="scientific">Ignisphaera aggregans</name>
    <dbReference type="NCBI Taxonomy" id="334771"/>
    <lineage>
        <taxon>Archaea</taxon>
        <taxon>Thermoproteota</taxon>
        <taxon>Thermoprotei</taxon>
        <taxon>Desulfurococcales</taxon>
        <taxon>Desulfurococcaceae</taxon>
        <taxon>Ignisphaera</taxon>
    </lineage>
</organism>
<proteinExistence type="predicted"/>
<evidence type="ECO:0000313" key="1">
    <source>
        <dbReference type="EMBL" id="HGI88250.1"/>
    </source>
</evidence>
<reference evidence="1" key="1">
    <citation type="journal article" date="2020" name="mSystems">
        <title>Genome- and Community-Level Interaction Insights into Carbon Utilization and Element Cycling Functions of Hydrothermarchaeota in Hydrothermal Sediment.</title>
        <authorList>
            <person name="Zhou Z."/>
            <person name="Liu Y."/>
            <person name="Xu W."/>
            <person name="Pan J."/>
            <person name="Luo Z.H."/>
            <person name="Li M."/>
        </authorList>
    </citation>
    <scope>NUCLEOTIDE SEQUENCE [LARGE SCALE GENOMIC DNA]</scope>
    <source>
        <strain evidence="1">SpSt-732</strain>
    </source>
</reference>
<name>A0A7C4FI97_9CREN</name>
<dbReference type="AlphaFoldDB" id="A0A7C4FI97"/>
<sequence>MPPTDLMKILSRADQFKKDFLMFLKELGFVKEIRGGILNVFPHTTSIIIGRDPLRCLGMSFCIDEKRSITSFSSNMLYYNSFVIEFPRKAELVCIESNSGVLCKVRNTLGTFSVYQREGLRNLIIATANLLKTQRLAPSASEKPHSTTCSIKAFTAVSSRGLALTIAFDDLGELITLGKNYMELEHYGNYMYVSSEGVVPAIRRAIVEKSVIVLDTSINHCVREPLIEVVDNYTLLAPWALEGNCINMVSLNFIDEAVNTAIKIYRGFITKVSVDGVEHEYRHRMIRIALAPYASAYVKLCLASDLRMEPC</sequence>
<accession>A0A7C4FI97</accession>
<protein>
    <submittedName>
        <fullName evidence="1">Uncharacterized protein</fullName>
    </submittedName>
</protein>
<dbReference type="EMBL" id="DTFF01000064">
    <property type="protein sequence ID" value="HGI88250.1"/>
    <property type="molecule type" value="Genomic_DNA"/>
</dbReference>
<gene>
    <name evidence="1" type="ORF">ENV14_07700</name>
</gene>
<comment type="caution">
    <text evidence="1">The sequence shown here is derived from an EMBL/GenBank/DDBJ whole genome shotgun (WGS) entry which is preliminary data.</text>
</comment>